<evidence type="ECO:0000256" key="1">
    <source>
        <dbReference type="SAM" id="MobiDB-lite"/>
    </source>
</evidence>
<name>A0A558D488_9GAMM</name>
<proteinExistence type="predicted"/>
<feature type="signal peptide" evidence="2">
    <location>
        <begin position="1"/>
        <end position="25"/>
    </location>
</feature>
<keyword evidence="2" id="KW-0732">Signal</keyword>
<comment type="caution">
    <text evidence="3">The sequence shown here is derived from an EMBL/GenBank/DDBJ whole genome shotgun (WGS) entry which is preliminary data.</text>
</comment>
<evidence type="ECO:0000313" key="3">
    <source>
        <dbReference type="EMBL" id="TVT55811.1"/>
    </source>
</evidence>
<evidence type="ECO:0000313" key="4">
    <source>
        <dbReference type="Proteomes" id="UP000317355"/>
    </source>
</evidence>
<dbReference type="AlphaFoldDB" id="A0A558D488"/>
<accession>A0A558D488</accession>
<sequence length="85" mass="9732">MNKSIDALKICSIVLLSSVISVATAADMVKDGSGNPIMYMGMEKKPMMDDKMDKKPMMDNKMDKMEKKPMMEDKMEKKMMDKKKM</sequence>
<reference evidence="3 4" key="1">
    <citation type="submission" date="2019-07" db="EMBL/GenBank/DDBJ databases">
        <title>The pathways for chlorine oxyanion respiration interact through the shared metabolite chlorate.</title>
        <authorList>
            <person name="Barnum T.P."/>
            <person name="Cheng Y."/>
            <person name="Hill K.A."/>
            <person name="Lucas L.N."/>
            <person name="Carlson H.K."/>
            <person name="Coates J.D."/>
        </authorList>
    </citation>
    <scope>NUCLEOTIDE SEQUENCE [LARGE SCALE GENOMIC DNA]</scope>
    <source>
        <strain evidence="3">BK-3</strain>
    </source>
</reference>
<organism evidence="3 4">
    <name type="scientific">Sedimenticola thiotaurini</name>
    <dbReference type="NCBI Taxonomy" id="1543721"/>
    <lineage>
        <taxon>Bacteria</taxon>
        <taxon>Pseudomonadati</taxon>
        <taxon>Pseudomonadota</taxon>
        <taxon>Gammaproteobacteria</taxon>
        <taxon>Chromatiales</taxon>
        <taxon>Sedimenticolaceae</taxon>
        <taxon>Sedimenticola</taxon>
    </lineage>
</organism>
<dbReference type="EMBL" id="VMRY01000028">
    <property type="protein sequence ID" value="TVT55811.1"/>
    <property type="molecule type" value="Genomic_DNA"/>
</dbReference>
<feature type="chain" id="PRO_5022074107" description="Pentapeptide MXKDX repeat protein" evidence="2">
    <location>
        <begin position="26"/>
        <end position="85"/>
    </location>
</feature>
<feature type="compositionally biased region" description="Basic and acidic residues" evidence="1">
    <location>
        <begin position="48"/>
        <end position="79"/>
    </location>
</feature>
<protein>
    <recommendedName>
        <fullName evidence="5">Pentapeptide MXKDX repeat protein</fullName>
    </recommendedName>
</protein>
<dbReference type="Proteomes" id="UP000317355">
    <property type="component" value="Unassembled WGS sequence"/>
</dbReference>
<feature type="region of interest" description="Disordered" evidence="1">
    <location>
        <begin position="48"/>
        <end position="85"/>
    </location>
</feature>
<evidence type="ECO:0008006" key="5">
    <source>
        <dbReference type="Google" id="ProtNLM"/>
    </source>
</evidence>
<gene>
    <name evidence="3" type="ORF">FHK82_07695</name>
</gene>
<evidence type="ECO:0000256" key="2">
    <source>
        <dbReference type="SAM" id="SignalP"/>
    </source>
</evidence>